<accession>A0AA85JP27</accession>
<keyword evidence="1" id="KW-0812">Transmembrane</keyword>
<organism evidence="2 3">
    <name type="scientific">Trichobilharzia regenti</name>
    <name type="common">Nasal bird schistosome</name>
    <dbReference type="NCBI Taxonomy" id="157069"/>
    <lineage>
        <taxon>Eukaryota</taxon>
        <taxon>Metazoa</taxon>
        <taxon>Spiralia</taxon>
        <taxon>Lophotrochozoa</taxon>
        <taxon>Platyhelminthes</taxon>
        <taxon>Trematoda</taxon>
        <taxon>Digenea</taxon>
        <taxon>Strigeidida</taxon>
        <taxon>Schistosomatoidea</taxon>
        <taxon>Schistosomatidae</taxon>
        <taxon>Trichobilharzia</taxon>
    </lineage>
</organism>
<feature type="transmembrane region" description="Helical" evidence="1">
    <location>
        <begin position="104"/>
        <end position="128"/>
    </location>
</feature>
<evidence type="ECO:0000313" key="3">
    <source>
        <dbReference type="WBParaSite" id="TREG1_31710.1"/>
    </source>
</evidence>
<name>A0AA85JP27_TRIRE</name>
<dbReference type="WBParaSite" id="TREG1_31710.1">
    <property type="protein sequence ID" value="TREG1_31710.1"/>
    <property type="gene ID" value="TREG1_31710"/>
</dbReference>
<feature type="transmembrane region" description="Helical" evidence="1">
    <location>
        <begin position="135"/>
        <end position="156"/>
    </location>
</feature>
<dbReference type="Proteomes" id="UP000050795">
    <property type="component" value="Unassembled WGS sequence"/>
</dbReference>
<evidence type="ECO:0000256" key="1">
    <source>
        <dbReference type="SAM" id="Phobius"/>
    </source>
</evidence>
<dbReference type="AlphaFoldDB" id="A0AA85JP27"/>
<evidence type="ECO:0000313" key="2">
    <source>
        <dbReference type="Proteomes" id="UP000050795"/>
    </source>
</evidence>
<feature type="transmembrane region" description="Helical" evidence="1">
    <location>
        <begin position="50"/>
        <end position="71"/>
    </location>
</feature>
<keyword evidence="2" id="KW-1185">Reference proteome</keyword>
<sequence>MFRKLVTTELTTSSQISSLFFKYISEYYDNYDKFKECFIIQVAKSSSMHWHGYAFSGCLVLIVLLCLLLFFKFRNNLPVALILIGIIIVLWSTNIVAICCDFEKKYWCILLVFIILEDLITIIFCIIIKRFKQQVMLFLLSLSALFLITGLILFFVGRSMPVLIALGGFLRNAALALVSLHIFCNFYEKNYSMPDFG</sequence>
<reference evidence="3" key="2">
    <citation type="submission" date="2023-11" db="UniProtKB">
        <authorList>
            <consortium name="WormBaseParasite"/>
        </authorList>
    </citation>
    <scope>IDENTIFICATION</scope>
</reference>
<feature type="transmembrane region" description="Helical" evidence="1">
    <location>
        <begin position="78"/>
        <end position="98"/>
    </location>
</feature>
<keyword evidence="1" id="KW-1133">Transmembrane helix</keyword>
<reference evidence="2" key="1">
    <citation type="submission" date="2022-06" db="EMBL/GenBank/DDBJ databases">
        <authorList>
            <person name="Berger JAMES D."/>
            <person name="Berger JAMES D."/>
        </authorList>
    </citation>
    <scope>NUCLEOTIDE SEQUENCE [LARGE SCALE GENOMIC DNA]</scope>
</reference>
<proteinExistence type="predicted"/>
<protein>
    <submittedName>
        <fullName evidence="3">Uncharacterized protein</fullName>
    </submittedName>
</protein>
<keyword evidence="1" id="KW-0472">Membrane</keyword>
<feature type="transmembrane region" description="Helical" evidence="1">
    <location>
        <begin position="162"/>
        <end position="183"/>
    </location>
</feature>